<proteinExistence type="predicted"/>
<dbReference type="EMBL" id="HF571520">
    <property type="protein sequence ID" value="CCQ32202.1"/>
    <property type="molecule type" value="Genomic_DNA"/>
</dbReference>
<dbReference type="KEGG" id="hti:HTIA_0050"/>
<keyword evidence="1" id="KW-0175">Coiled coil</keyword>
<dbReference type="HOGENOM" id="CLU_154325_1_0_2"/>
<keyword evidence="4" id="KW-1185">Reference proteome</keyword>
<evidence type="ECO:0000313" key="4">
    <source>
        <dbReference type="Proteomes" id="UP000015381"/>
    </source>
</evidence>
<dbReference type="AlphaFoldDB" id="S6CSL0"/>
<protein>
    <submittedName>
        <fullName evidence="3">Uncharacterized protein</fullName>
    </submittedName>
</protein>
<accession>S6CSL0</accession>
<name>S6CSL0_9EURY</name>
<dbReference type="Pfam" id="PF19111">
    <property type="entry name" value="DUF5798"/>
    <property type="match status" value="1"/>
</dbReference>
<dbReference type="InterPro" id="IPR043816">
    <property type="entry name" value="DUF5798"/>
</dbReference>
<evidence type="ECO:0000313" key="3">
    <source>
        <dbReference type="EMBL" id="CCQ32202.1"/>
    </source>
</evidence>
<dbReference type="Proteomes" id="UP000015381">
    <property type="component" value="Chromosome I"/>
</dbReference>
<sequence length="114" mass="12223">MLVMGFGDTAKKLQKVTSAAEDLYEKMNQLRGQVQSLREEVATTSEQVDEIETDLAEQRALLEALAENEGIDVETVIADAHIEAVESDDVPTDGAGQRQSEDAETEPGSAAGES</sequence>
<reference evidence="3 4" key="1">
    <citation type="journal article" date="2014" name="Environ. Microbiol.">
        <title>Halorhabdus tiamatea: proteogenomics and glycosidase activity measurements identify the first cultivated euryarchaeon from a deep-sea anoxic brine lake as potential polysaccharide degrader.</title>
        <authorList>
            <person name="Werner J."/>
            <person name="Ferrer M."/>
            <person name="Michel G."/>
            <person name="Mann A.J."/>
            <person name="Huang S."/>
            <person name="Juarez S."/>
            <person name="Ciordia S."/>
            <person name="Albar J.P."/>
            <person name="Alcaide M."/>
            <person name="La Cono V."/>
            <person name="Yakimov M.M."/>
            <person name="Antunes A."/>
            <person name="Taborda M."/>
            <person name="Da Costa M.S."/>
            <person name="Amann R.I."/>
            <person name="Gloeckner F.O."/>
            <person name="Golyshina O.V."/>
            <person name="Golyshin P.N."/>
            <person name="Teeling H."/>
        </authorList>
    </citation>
    <scope>NUCLEOTIDE SEQUENCE [LARGE SCALE GENOMIC DNA]</scope>
    <source>
        <strain evidence="4">SARL4B</strain>
    </source>
</reference>
<feature type="region of interest" description="Disordered" evidence="2">
    <location>
        <begin position="84"/>
        <end position="114"/>
    </location>
</feature>
<evidence type="ECO:0000256" key="2">
    <source>
        <dbReference type="SAM" id="MobiDB-lite"/>
    </source>
</evidence>
<evidence type="ECO:0000256" key="1">
    <source>
        <dbReference type="SAM" id="Coils"/>
    </source>
</evidence>
<feature type="coiled-coil region" evidence="1">
    <location>
        <begin position="13"/>
        <end position="68"/>
    </location>
</feature>
<gene>
    <name evidence="3" type="ORF">HTIA_0050</name>
</gene>
<organism evidence="3 4">
    <name type="scientific">Halorhabdus tiamatea SARL4B</name>
    <dbReference type="NCBI Taxonomy" id="1033806"/>
    <lineage>
        <taxon>Archaea</taxon>
        <taxon>Methanobacteriati</taxon>
        <taxon>Methanobacteriota</taxon>
        <taxon>Stenosarchaea group</taxon>
        <taxon>Halobacteria</taxon>
        <taxon>Halobacteriales</taxon>
        <taxon>Haloarculaceae</taxon>
        <taxon>Halorhabdus</taxon>
    </lineage>
</organism>